<dbReference type="EMBL" id="JBGNYA010000001">
    <property type="protein sequence ID" value="MFA1611325.1"/>
    <property type="molecule type" value="Genomic_DNA"/>
</dbReference>
<protein>
    <submittedName>
        <fullName evidence="1">SRPBCC family protein</fullName>
    </submittedName>
</protein>
<reference evidence="1 2" key="1">
    <citation type="submission" date="2024-08" db="EMBL/GenBank/DDBJ databases">
        <title>Halobellus sp. MBLA0158 whole genome sequence.</title>
        <authorList>
            <person name="Hwang C.Y."/>
            <person name="Cho E.-S."/>
            <person name="Seo M.-J."/>
        </authorList>
    </citation>
    <scope>NUCLEOTIDE SEQUENCE [LARGE SCALE GENOMIC DNA]</scope>
    <source>
        <strain evidence="1 2">MBLA0158</strain>
    </source>
</reference>
<comment type="caution">
    <text evidence="1">The sequence shown here is derived from an EMBL/GenBank/DDBJ whole genome shotgun (WGS) entry which is preliminary data.</text>
</comment>
<evidence type="ECO:0000313" key="2">
    <source>
        <dbReference type="Proteomes" id="UP001570511"/>
    </source>
</evidence>
<dbReference type="InterPro" id="IPR023393">
    <property type="entry name" value="START-like_dom_sf"/>
</dbReference>
<keyword evidence="2" id="KW-1185">Reference proteome</keyword>
<dbReference type="InterPro" id="IPR019587">
    <property type="entry name" value="Polyketide_cyclase/dehydratase"/>
</dbReference>
<evidence type="ECO:0000313" key="1">
    <source>
        <dbReference type="EMBL" id="MFA1611325.1"/>
    </source>
</evidence>
<dbReference type="SUPFAM" id="SSF55961">
    <property type="entry name" value="Bet v1-like"/>
    <property type="match status" value="1"/>
</dbReference>
<dbReference type="Proteomes" id="UP001570511">
    <property type="component" value="Unassembled WGS sequence"/>
</dbReference>
<dbReference type="CDD" id="cd07812">
    <property type="entry name" value="SRPBCC"/>
    <property type="match status" value="1"/>
</dbReference>
<dbReference type="Pfam" id="PF10604">
    <property type="entry name" value="Polyketide_cyc2"/>
    <property type="match status" value="1"/>
</dbReference>
<dbReference type="RefSeq" id="WP_372389549.1">
    <property type="nucleotide sequence ID" value="NZ_JBGNYA010000001.1"/>
</dbReference>
<dbReference type="Gene3D" id="3.30.530.20">
    <property type="match status" value="1"/>
</dbReference>
<dbReference type="AlphaFoldDB" id="A0ABD5MBN3"/>
<sequence length="143" mass="16178">MKASAEIVVDRPREAVFEYMDVPENQARISPRLSAVETLGTLDNGGKRASYTYRLGLGFDGEVRGVVHEPPERVVFEMDGDIEGRIEWTFEEDDGGTRVTYTAEYDLGLPTALDLLLRPLTNRYNRRELERTLANLADRLADD</sequence>
<accession>A0ABD5MBN3</accession>
<gene>
    <name evidence="1" type="ORF">OS889_09965</name>
</gene>
<organism evidence="1 2">
    <name type="scientific">Halobellus rubicundus</name>
    <dbReference type="NCBI Taxonomy" id="2996466"/>
    <lineage>
        <taxon>Archaea</taxon>
        <taxon>Methanobacteriati</taxon>
        <taxon>Methanobacteriota</taxon>
        <taxon>Stenosarchaea group</taxon>
        <taxon>Halobacteria</taxon>
        <taxon>Halobacteriales</taxon>
        <taxon>Haloferacaceae</taxon>
        <taxon>Halobellus</taxon>
    </lineage>
</organism>
<name>A0ABD5MBN3_9EURY</name>
<proteinExistence type="predicted"/>